<accession>A0A934NFJ0</accession>
<proteinExistence type="predicted"/>
<reference evidence="1 2" key="1">
    <citation type="submission" date="2020-10" db="EMBL/GenBank/DDBJ databases">
        <title>Ca. Dormibacterota MAGs.</title>
        <authorList>
            <person name="Montgomery K."/>
        </authorList>
    </citation>
    <scope>NUCLEOTIDE SEQUENCE [LARGE SCALE GENOMIC DNA]</scope>
    <source>
        <strain evidence="1">Mitchell_Peninsula_5</strain>
    </source>
</reference>
<sequence>MEDRGRRKRREPERYVWGRRGAPGTRRNERSLRWRCRLLAGTRLITDDGIITAVEFDTARSVARFCTCRPG</sequence>
<organism evidence="1 2">
    <name type="scientific">Candidatus Amunia macphersoniae</name>
    <dbReference type="NCBI Taxonomy" id="3127014"/>
    <lineage>
        <taxon>Bacteria</taxon>
        <taxon>Bacillati</taxon>
        <taxon>Candidatus Dormiibacterota</taxon>
        <taxon>Candidatus Dormibacteria</taxon>
        <taxon>Candidatus Aeolococcales</taxon>
        <taxon>Candidatus Aeolococcaceae</taxon>
        <taxon>Candidatus Amunia</taxon>
    </lineage>
</organism>
<dbReference type="EMBL" id="JAEKNN010000008">
    <property type="protein sequence ID" value="MBJ7608166.1"/>
    <property type="molecule type" value="Genomic_DNA"/>
</dbReference>
<dbReference type="AlphaFoldDB" id="A0A934NFJ0"/>
<name>A0A934NFJ0_9BACT</name>
<evidence type="ECO:0000313" key="1">
    <source>
        <dbReference type="EMBL" id="MBJ7608166.1"/>
    </source>
</evidence>
<protein>
    <submittedName>
        <fullName evidence="1">Uncharacterized protein</fullName>
    </submittedName>
</protein>
<gene>
    <name evidence="1" type="ORF">JF887_01875</name>
</gene>
<comment type="caution">
    <text evidence="1">The sequence shown here is derived from an EMBL/GenBank/DDBJ whole genome shotgun (WGS) entry which is preliminary data.</text>
</comment>
<evidence type="ECO:0000313" key="2">
    <source>
        <dbReference type="Proteomes" id="UP000614410"/>
    </source>
</evidence>
<dbReference type="Proteomes" id="UP000614410">
    <property type="component" value="Unassembled WGS sequence"/>
</dbReference>